<feature type="transmembrane region" description="Helical" evidence="9">
    <location>
        <begin position="754"/>
        <end position="773"/>
    </location>
</feature>
<evidence type="ECO:0000256" key="7">
    <source>
        <dbReference type="ARBA" id="ARBA00023136"/>
    </source>
</evidence>
<evidence type="ECO:0000256" key="4">
    <source>
        <dbReference type="ARBA" id="ARBA00022692"/>
    </source>
</evidence>
<feature type="domain" description="Mechanosensitive ion channel inner membrane" evidence="11">
    <location>
        <begin position="534"/>
        <end position="852"/>
    </location>
</feature>
<evidence type="ECO:0000259" key="14">
    <source>
        <dbReference type="Pfam" id="PF21088"/>
    </source>
</evidence>
<keyword evidence="7 9" id="KW-0472">Membrane</keyword>
<dbReference type="GO" id="GO:0008381">
    <property type="term" value="F:mechanosensitive monoatomic ion channel activity"/>
    <property type="evidence" value="ECO:0007669"/>
    <property type="project" value="UniProtKB-ARBA"/>
</dbReference>
<dbReference type="Gene3D" id="1.10.287.1260">
    <property type="match status" value="1"/>
</dbReference>
<feature type="domain" description="Mechanosensitive ion channel MscS C-terminal" evidence="13">
    <location>
        <begin position="1031"/>
        <end position="1112"/>
    </location>
</feature>
<evidence type="ECO:0000256" key="2">
    <source>
        <dbReference type="ARBA" id="ARBA00008017"/>
    </source>
</evidence>
<dbReference type="InterPro" id="IPR025692">
    <property type="entry name" value="MscS_IM_dom1"/>
</dbReference>
<sequence>MSSRFNTRLSSPSLSLFVSSRARIALFDPFLFCRQTMFTLVIIVLLLFSSTFVFGISAFASGINVDVPTRSEVQSQLDLLSKQKILSPAEKLAQQDLTQTLEYLDTIERTKQEANQLKQQLAQAPAKLRQATEGLEALKSSSADTMTKESLANYSLRQLESRLNETLDNLQSAQEDLSAYNSQLIALQTQPERVQSAMYSASMRLMQIRNQLNGLTPNQESLRPTQQQELLAEQVMLNGQLDLERKNLEANTTLQDLLQKQRDYTTAHINQLERYVQLLQEVVSGKRLILSEKTVKEAQAQTDGSDIQNDPLISRELAINKELSERLINATKEGNTLVQQNIRVKNWLDRALQSERNLKEQITVLRGSLLLSRILYQQQLNLPASGLITNMGPRIADLRLEQFEINQQRDKLFQGDDYIQTLMESSKEKVDPNVEDALGQIVDIRRELLDQLNKQLGNQLTLAINLQINQQQLLSVNESLQHTLTQQIFWVSSNKPMDWSWLKALPGAIKTELSNFQVTLSLGDALAGLLKSLVFLIPMLVVAVVIRSRYHMINTYLDQLAADIGQLKRDSQMHTPKAILLTVLKILPNVLLILGIGYWCLRSDFNLSGLLWSFFQRLALFWLVFELTYRMLSPGGITERHFMISTDRCAHYRRQIVRLGAALLPVIFWSVLGERSPLRLVDDVIGQIVIVIALALLALFIFPFCRDSWREKDSHAVRLVIITAITATPIVLMGLMVAGYFYTTLQLAGRWIDSLYLLFLWNIVYLTAIRGLGVAARRLAYRRAIARRQSMGKEGAEGSEPIEEPPLALDQINQQSLRLTTMALFLIFATCFYWIWADLITVISYLDSISLWHYTATVAGASVTQAVTLGNMLVALMALVVAYVLTRNLPGLLEVVVLSRLQLRQGTSYAITTILTYLITAVGGITALSSLGVSWDKLQWLVAALSVGLGFGLQEIFANFVSGLIILFERPVRIGDTITIGTYSGTVSRIRIRATTITDFDRKEVIVPNKAFVTERLINWSLSDTITRIIIKVGVAYGSDLEKVKEVLLQAAHANSRVMTDPEPQVFFLNFGSSTLDHELRLYVRELRDRSYTVDELNRAIDKLCRENDINIAFNQLDVYLHKPDGTEVQEISRPIEATSLPATQSMLGKPKPDLP</sequence>
<dbReference type="FunFam" id="2.30.30.60:FF:000001">
    <property type="entry name" value="MscS Mechanosensitive ion channel"/>
    <property type="match status" value="1"/>
</dbReference>
<dbReference type="InterPro" id="IPR011066">
    <property type="entry name" value="MscS_channel_C_sf"/>
</dbReference>
<dbReference type="Pfam" id="PF00924">
    <property type="entry name" value="MS_channel_2nd"/>
    <property type="match status" value="1"/>
</dbReference>
<feature type="domain" description="Mechanosensitive ion channel MscS" evidence="10">
    <location>
        <begin position="956"/>
        <end position="1021"/>
    </location>
</feature>
<evidence type="ECO:0000256" key="6">
    <source>
        <dbReference type="ARBA" id="ARBA00022989"/>
    </source>
</evidence>
<dbReference type="HOGENOM" id="CLU_007829_3_0_6"/>
<keyword evidence="4 9" id="KW-0812">Transmembrane</keyword>
<dbReference type="SUPFAM" id="SSF82861">
    <property type="entry name" value="Mechanosensitive channel protein MscS (YggB), transmembrane region"/>
    <property type="match status" value="1"/>
</dbReference>
<dbReference type="Pfam" id="PF12795">
    <property type="entry name" value="MscS_porin"/>
    <property type="match status" value="1"/>
</dbReference>
<dbReference type="Pfam" id="PF21082">
    <property type="entry name" value="MS_channel_3rd"/>
    <property type="match status" value="1"/>
</dbReference>
<feature type="transmembrane region" description="Helical" evidence="9">
    <location>
        <begin position="525"/>
        <end position="546"/>
    </location>
</feature>
<evidence type="ECO:0000313" key="16">
    <source>
        <dbReference type="Proteomes" id="UP000001019"/>
    </source>
</evidence>
<comment type="similarity">
    <text evidence="2">Belongs to the MscS (TC 1.A.23) family.</text>
</comment>
<gene>
    <name evidence="15" type="primary">aefA</name>
    <name evidence="15" type="ordered locus">YP_0802</name>
</gene>
<keyword evidence="6 9" id="KW-1133">Transmembrane helix</keyword>
<dbReference type="InterPro" id="IPR010920">
    <property type="entry name" value="LSM_dom_sf"/>
</dbReference>
<keyword evidence="3" id="KW-1003">Cell membrane</keyword>
<dbReference type="NCBIfam" id="NF008438">
    <property type="entry name" value="PRK11281.1"/>
    <property type="match status" value="1"/>
</dbReference>
<dbReference type="FunFam" id="3.30.70.100:FF:000015">
    <property type="entry name" value="Potassium efflux system KefA"/>
    <property type="match status" value="1"/>
</dbReference>
<proteinExistence type="inferred from homology"/>
<dbReference type="PANTHER" id="PTHR30347">
    <property type="entry name" value="POTASSIUM CHANNEL RELATED"/>
    <property type="match status" value="1"/>
</dbReference>
<protein>
    <submittedName>
        <fullName evidence="15">Potassium efflux system</fullName>
    </submittedName>
</protein>
<evidence type="ECO:0000259" key="13">
    <source>
        <dbReference type="Pfam" id="PF21082"/>
    </source>
</evidence>
<evidence type="ECO:0000259" key="11">
    <source>
        <dbReference type="Pfam" id="PF12794"/>
    </source>
</evidence>
<dbReference type="InterPro" id="IPR024393">
    <property type="entry name" value="MscS_porin"/>
</dbReference>
<organism evidence="15 16">
    <name type="scientific">Yersinia pestis</name>
    <dbReference type="NCBI Taxonomy" id="632"/>
    <lineage>
        <taxon>Bacteria</taxon>
        <taxon>Pseudomonadati</taxon>
        <taxon>Pseudomonadota</taxon>
        <taxon>Gammaproteobacteria</taxon>
        <taxon>Enterobacterales</taxon>
        <taxon>Yersiniaceae</taxon>
        <taxon>Yersinia</taxon>
    </lineage>
</organism>
<dbReference type="Gene3D" id="3.30.70.100">
    <property type="match status" value="1"/>
</dbReference>
<feature type="domain" description="Mechanosensitive ion channel transmembrane helices 2/3" evidence="14">
    <location>
        <begin position="913"/>
        <end position="954"/>
    </location>
</feature>
<dbReference type="InterPro" id="IPR023408">
    <property type="entry name" value="MscS_beta-dom_sf"/>
</dbReference>
<feature type="transmembrane region" description="Helical" evidence="9">
    <location>
        <begin position="37"/>
        <end position="60"/>
    </location>
</feature>
<dbReference type="PANTHER" id="PTHR30347:SF1">
    <property type="entry name" value="MECHANOSENSITIVE CHANNEL MSCK"/>
    <property type="match status" value="1"/>
</dbReference>
<evidence type="ECO:0000256" key="1">
    <source>
        <dbReference type="ARBA" id="ARBA00004651"/>
    </source>
</evidence>
<reference evidence="16" key="1">
    <citation type="journal article" date="2004" name="DNA Res.">
        <title>Complete genome sequence of Yersinia pestis strain 91001, an isolate avirulent to humans.</title>
        <authorList>
            <person name="Song Y."/>
            <person name="Tong Z."/>
            <person name="Wang J."/>
            <person name="Wang L."/>
            <person name="Guo Z."/>
            <person name="Han Y."/>
            <person name="Zhang J."/>
            <person name="Pei D."/>
            <person name="Zhou D."/>
            <person name="Qin H."/>
            <person name="Pang X."/>
            <person name="Han Y."/>
            <person name="Zhai J."/>
            <person name="Li M."/>
            <person name="Cui B."/>
            <person name="Qi Z."/>
            <person name="Jin L."/>
            <person name="Dai R."/>
            <person name="Chen F."/>
            <person name="Li S."/>
            <person name="Ye C."/>
            <person name="Du Z."/>
            <person name="Lin W."/>
            <person name="Wang J."/>
            <person name="Yu J."/>
            <person name="Yang H."/>
            <person name="Wang J."/>
            <person name="Huang P."/>
            <person name="Yang R."/>
        </authorList>
    </citation>
    <scope>NUCLEOTIDE SEQUENCE [LARGE SCALE GENOMIC DNA]</scope>
    <source>
        <strain evidence="16">91001 / Biovar Mediaevalis</strain>
    </source>
</reference>
<evidence type="ECO:0000313" key="15">
    <source>
        <dbReference type="EMBL" id="AAS61067.1"/>
    </source>
</evidence>
<feature type="transmembrane region" description="Helical" evidence="9">
    <location>
        <begin position="578"/>
        <end position="599"/>
    </location>
</feature>
<dbReference type="Pfam" id="PF12794">
    <property type="entry name" value="MscS_TM"/>
    <property type="match status" value="1"/>
</dbReference>
<dbReference type="InterPro" id="IPR052702">
    <property type="entry name" value="MscS-like_channel"/>
</dbReference>
<evidence type="ECO:0000256" key="3">
    <source>
        <dbReference type="ARBA" id="ARBA00022475"/>
    </source>
</evidence>
<dbReference type="InterPro" id="IPR049142">
    <property type="entry name" value="MS_channel_1st"/>
</dbReference>
<dbReference type="PROSITE" id="PS01246">
    <property type="entry name" value="UPF0003"/>
    <property type="match status" value="1"/>
</dbReference>
<feature type="transmembrane region" description="Helical" evidence="9">
    <location>
        <begin position="684"/>
        <end position="705"/>
    </location>
</feature>
<keyword evidence="5" id="KW-0732">Signal</keyword>
<feature type="transmembrane region" description="Helical" evidence="9">
    <location>
        <begin position="907"/>
        <end position="928"/>
    </location>
</feature>
<dbReference type="SUPFAM" id="SSF50182">
    <property type="entry name" value="Sm-like ribonucleoproteins"/>
    <property type="match status" value="1"/>
</dbReference>
<dbReference type="Proteomes" id="UP000001019">
    <property type="component" value="Chromosome"/>
</dbReference>
<dbReference type="InterPro" id="IPR006686">
    <property type="entry name" value="MscS_channel_CS"/>
</dbReference>
<dbReference type="InterPro" id="IPR049278">
    <property type="entry name" value="MS_channel_C"/>
</dbReference>
<evidence type="ECO:0000256" key="9">
    <source>
        <dbReference type="SAM" id="Phobius"/>
    </source>
</evidence>
<dbReference type="KEGG" id="ypm:YP_0802"/>
<comment type="subcellular location">
    <subcellularLocation>
        <location evidence="1">Cell membrane</location>
        <topology evidence="1">Multi-pass membrane protein</topology>
    </subcellularLocation>
</comment>
<feature type="transmembrane region" description="Helical" evidence="9">
    <location>
        <begin position="656"/>
        <end position="672"/>
    </location>
</feature>
<dbReference type="InterPro" id="IPR011014">
    <property type="entry name" value="MscS_channel_TM-2"/>
</dbReference>
<feature type="transmembrane region" description="Helical" evidence="9">
    <location>
        <begin position="866"/>
        <end position="886"/>
    </location>
</feature>
<dbReference type="GO" id="GO:0005886">
    <property type="term" value="C:plasma membrane"/>
    <property type="evidence" value="ECO:0007669"/>
    <property type="project" value="UniProtKB-SubCell"/>
</dbReference>
<feature type="transmembrane region" description="Helical" evidence="9">
    <location>
        <begin position="717"/>
        <end position="742"/>
    </location>
</feature>
<feature type="coiled-coil region" evidence="8">
    <location>
        <begin position="156"/>
        <end position="190"/>
    </location>
</feature>
<name>A0A0H2W358_YERPE</name>
<dbReference type="Gene3D" id="2.30.30.60">
    <property type="match status" value="1"/>
</dbReference>
<accession>A0A0H2W358</accession>
<evidence type="ECO:0000256" key="8">
    <source>
        <dbReference type="SAM" id="Coils"/>
    </source>
</evidence>
<dbReference type="SUPFAM" id="SSF82689">
    <property type="entry name" value="Mechanosensitive channel protein MscS (YggB), C-terminal domain"/>
    <property type="match status" value="1"/>
</dbReference>
<feature type="transmembrane region" description="Helical" evidence="9">
    <location>
        <begin position="823"/>
        <end position="846"/>
    </location>
</feature>
<feature type="transmembrane region" description="Helical" evidence="9">
    <location>
        <begin position="940"/>
        <end position="968"/>
    </location>
</feature>
<feature type="domain" description="Mechanosensitive ion channel MscS porin" evidence="12">
    <location>
        <begin position="76"/>
        <end position="314"/>
    </location>
</feature>
<dbReference type="EMBL" id="AE017042">
    <property type="protein sequence ID" value="AAS61067.1"/>
    <property type="molecule type" value="Genomic_DNA"/>
</dbReference>
<evidence type="ECO:0000259" key="10">
    <source>
        <dbReference type="Pfam" id="PF00924"/>
    </source>
</evidence>
<dbReference type="InterPro" id="IPR006685">
    <property type="entry name" value="MscS_channel_2nd"/>
</dbReference>
<keyword evidence="8" id="KW-0175">Coiled coil</keyword>
<evidence type="ECO:0000259" key="12">
    <source>
        <dbReference type="Pfam" id="PF12795"/>
    </source>
</evidence>
<evidence type="ECO:0000256" key="5">
    <source>
        <dbReference type="ARBA" id="ARBA00022729"/>
    </source>
</evidence>
<feature type="coiled-coil region" evidence="8">
    <location>
        <begin position="100"/>
        <end position="127"/>
    </location>
</feature>
<dbReference type="EnsemblBacteria" id="AAS61067">
    <property type="protein sequence ID" value="AAS61067"/>
    <property type="gene ID" value="YP_0802"/>
</dbReference>
<dbReference type="AlphaFoldDB" id="A0A0H2W358"/>
<dbReference type="FunFam" id="1.10.287.1260:FF:000002">
    <property type="entry name" value="Potassium efflux system KefA"/>
    <property type="match status" value="1"/>
</dbReference>
<dbReference type="Pfam" id="PF21088">
    <property type="entry name" value="MS_channel_1st"/>
    <property type="match status" value="1"/>
</dbReference>